<evidence type="ECO:0000313" key="3">
    <source>
        <dbReference type="Proteomes" id="UP001203410"/>
    </source>
</evidence>
<reference evidence="2 3" key="1">
    <citation type="submission" date="2022-05" db="EMBL/GenBank/DDBJ databases">
        <authorList>
            <person name="Jo J.-H."/>
            <person name="Im W.-T."/>
        </authorList>
    </citation>
    <scope>NUCLEOTIDE SEQUENCE [LARGE SCALE GENOMIC DNA]</scope>
    <source>
        <strain evidence="2 3">NSE70-1</strain>
    </source>
</reference>
<evidence type="ECO:0000313" key="2">
    <source>
        <dbReference type="EMBL" id="MCL6698623.1"/>
    </source>
</evidence>
<dbReference type="Pfam" id="PF02104">
    <property type="entry name" value="SURF1"/>
    <property type="match status" value="1"/>
</dbReference>
<keyword evidence="1" id="KW-0812">Transmembrane</keyword>
<accession>A0ABT0RUE5</accession>
<gene>
    <name evidence="2" type="ORF">LZ496_07470</name>
</gene>
<evidence type="ECO:0000256" key="1">
    <source>
        <dbReference type="RuleBase" id="RU363076"/>
    </source>
</evidence>
<name>A0ABT0RUE5_9SPHN</name>
<dbReference type="EMBL" id="JAMGBA010000002">
    <property type="protein sequence ID" value="MCL6698623.1"/>
    <property type="molecule type" value="Genomic_DNA"/>
</dbReference>
<dbReference type="RefSeq" id="WP_249904020.1">
    <property type="nucleotide sequence ID" value="NZ_JAMGBA010000002.1"/>
</dbReference>
<feature type="transmembrane region" description="Helical" evidence="1">
    <location>
        <begin position="166"/>
        <end position="186"/>
    </location>
</feature>
<comment type="caution">
    <text evidence="2">The sequence shown here is derived from an EMBL/GenBank/DDBJ whole genome shotgun (WGS) entry which is preliminary data.</text>
</comment>
<dbReference type="CDD" id="cd06662">
    <property type="entry name" value="SURF1"/>
    <property type="match status" value="1"/>
</dbReference>
<comment type="similarity">
    <text evidence="1">Belongs to the SURF1 family.</text>
</comment>
<comment type="subcellular location">
    <subcellularLocation>
        <location evidence="1">Cell membrane</location>
        <topology evidence="1">Multi-pass membrane protein</topology>
    </subcellularLocation>
</comment>
<organism evidence="2 3">
    <name type="scientific">Sphingomonas caseinilyticus</name>
    <dbReference type="NCBI Taxonomy" id="2908205"/>
    <lineage>
        <taxon>Bacteria</taxon>
        <taxon>Pseudomonadati</taxon>
        <taxon>Pseudomonadota</taxon>
        <taxon>Alphaproteobacteria</taxon>
        <taxon>Sphingomonadales</taxon>
        <taxon>Sphingomonadaceae</taxon>
        <taxon>Sphingomonas</taxon>
    </lineage>
</organism>
<keyword evidence="1" id="KW-1133">Transmembrane helix</keyword>
<feature type="transmembrane region" description="Helical" evidence="1">
    <location>
        <begin position="7"/>
        <end position="28"/>
    </location>
</feature>
<keyword evidence="1" id="KW-0472">Membrane</keyword>
<keyword evidence="3" id="KW-1185">Reference proteome</keyword>
<proteinExistence type="inferred from homology"/>
<sequence>MSRKIPLVPTILVGLAVAVMIGLGIWQLERREQKLALLESYRAAAGQRPIAWPTLPPKEPLPLFRYATGNCLEVVGFRTAAGQNLQGEPGYLVIADCRTGAEGPGMSVELGWSKNPNAGKSWHGGLVSGTIAPDSRRLMRLVAASPGPGLVASAPPSPDTIPNNHFSYAVQWFLFAGIAALIYVLALRQRWRKEASNG</sequence>
<dbReference type="Proteomes" id="UP001203410">
    <property type="component" value="Unassembled WGS sequence"/>
</dbReference>
<keyword evidence="1" id="KW-1003">Cell membrane</keyword>
<dbReference type="InterPro" id="IPR002994">
    <property type="entry name" value="Surf1/Shy1"/>
</dbReference>
<protein>
    <recommendedName>
        <fullName evidence="1">SURF1-like protein</fullName>
    </recommendedName>
</protein>